<accession>A0A6B8RTV7</accession>
<keyword evidence="4" id="KW-0808">Transferase</keyword>
<dbReference type="InterPro" id="IPR011990">
    <property type="entry name" value="TPR-like_helical_dom_sf"/>
</dbReference>
<dbReference type="SUPFAM" id="SSF48452">
    <property type="entry name" value="TPR-like"/>
    <property type="match status" value="2"/>
</dbReference>
<dbReference type="PANTHER" id="PTHR43630:SF2">
    <property type="entry name" value="GLYCOSYLTRANSFERASE"/>
    <property type="match status" value="1"/>
</dbReference>
<dbReference type="CDD" id="cd02511">
    <property type="entry name" value="Beta4Glucosyltransferase"/>
    <property type="match status" value="1"/>
</dbReference>
<evidence type="ECO:0000313" key="4">
    <source>
        <dbReference type="EMBL" id="QGQ99244.1"/>
    </source>
</evidence>
<dbReference type="Gene3D" id="3.90.550.10">
    <property type="entry name" value="Spore Coat Polysaccharide Biosynthesis Protein SpsA, Chain A"/>
    <property type="match status" value="1"/>
</dbReference>
<dbReference type="Pfam" id="PF00535">
    <property type="entry name" value="Glycos_transf_2"/>
    <property type="match status" value="1"/>
</dbReference>
<dbReference type="InterPro" id="IPR019734">
    <property type="entry name" value="TPR_rpt"/>
</dbReference>
<gene>
    <name evidence="4" type="ORF">EHS13_32470</name>
</gene>
<feature type="repeat" description="TPR" evidence="1">
    <location>
        <begin position="47"/>
        <end position="80"/>
    </location>
</feature>
<protein>
    <submittedName>
        <fullName evidence="4">Glycosyltransferase</fullName>
    </submittedName>
</protein>
<dbReference type="Gene3D" id="1.25.40.10">
    <property type="entry name" value="Tetratricopeptide repeat domain"/>
    <property type="match status" value="2"/>
</dbReference>
<feature type="coiled-coil region" evidence="2">
    <location>
        <begin position="399"/>
        <end position="426"/>
    </location>
</feature>
<organism evidence="4 5">
    <name type="scientific">Paenibacillus psychroresistens</name>
    <dbReference type="NCBI Taxonomy" id="1778678"/>
    <lineage>
        <taxon>Bacteria</taxon>
        <taxon>Bacillati</taxon>
        <taxon>Bacillota</taxon>
        <taxon>Bacilli</taxon>
        <taxon>Bacillales</taxon>
        <taxon>Paenibacillaceae</taxon>
        <taxon>Paenibacillus</taxon>
    </lineage>
</organism>
<dbReference type="InterPro" id="IPR029044">
    <property type="entry name" value="Nucleotide-diphossugar_trans"/>
</dbReference>
<dbReference type="AlphaFoldDB" id="A0A6B8RTV7"/>
<dbReference type="SMART" id="SM00028">
    <property type="entry name" value="TPR"/>
    <property type="match status" value="3"/>
</dbReference>
<dbReference type="PROSITE" id="PS50005">
    <property type="entry name" value="TPR"/>
    <property type="match status" value="1"/>
</dbReference>
<evidence type="ECO:0000313" key="5">
    <source>
        <dbReference type="Proteomes" id="UP000426246"/>
    </source>
</evidence>
<dbReference type="PANTHER" id="PTHR43630">
    <property type="entry name" value="POLY-BETA-1,6-N-ACETYL-D-GLUCOSAMINE SYNTHASE"/>
    <property type="match status" value="1"/>
</dbReference>
<keyword evidence="1" id="KW-0802">TPR repeat</keyword>
<dbReference type="KEGG" id="ppsc:EHS13_32470"/>
<name>A0A6B8RTV7_9BACL</name>
<dbReference type="GO" id="GO:0016740">
    <property type="term" value="F:transferase activity"/>
    <property type="evidence" value="ECO:0007669"/>
    <property type="project" value="UniProtKB-KW"/>
</dbReference>
<evidence type="ECO:0000259" key="3">
    <source>
        <dbReference type="Pfam" id="PF00535"/>
    </source>
</evidence>
<reference evidence="5" key="1">
    <citation type="submission" date="2018-11" db="EMBL/GenBank/DDBJ databases">
        <title>Complete genome sequence of Paenibacillus sp. ML311-T8.</title>
        <authorList>
            <person name="Nam Y.-D."/>
            <person name="Kang J."/>
            <person name="Chung W.-H."/>
            <person name="Park Y.S."/>
        </authorList>
    </citation>
    <scope>NUCLEOTIDE SEQUENCE [LARGE SCALE GENOMIC DNA]</scope>
    <source>
        <strain evidence="5">ML311-T8</strain>
    </source>
</reference>
<evidence type="ECO:0000256" key="1">
    <source>
        <dbReference type="PROSITE-ProRule" id="PRU00339"/>
    </source>
</evidence>
<dbReference type="Proteomes" id="UP000426246">
    <property type="component" value="Chromosome"/>
</dbReference>
<keyword evidence="5" id="KW-1185">Reference proteome</keyword>
<proteinExistence type="predicted"/>
<dbReference type="SUPFAM" id="SSF53448">
    <property type="entry name" value="Nucleotide-diphospho-sugar transferases"/>
    <property type="match status" value="1"/>
</dbReference>
<evidence type="ECO:0000256" key="2">
    <source>
        <dbReference type="SAM" id="Coils"/>
    </source>
</evidence>
<sequence length="492" mass="55562">MEVTKLMNEPRTIESMHAPIIAALQTKRYLEAEMMACEAVQAAPLVAQSWVLLGEALLQQGIGITAAQIFERAWLLDPEAVWIGAVQKALQAIKKPTKSDIVAKLLEVPSVTITAAVLVKNEERLIEKCLSHLADAVDEIVVIDTGSTDRTIEIAQSMPKVRLIHYAWSDDFAAARNAGLAAITTDWVLWVDGDELLFKEDIPYVRQIAGLFHSSPVAPILHIWQNNIVNGKVTPDVSQSRMFAMNRGLIYSGKVHEQVISAEFGMYEADHRNAKVRIRVNHDGYEPTIMQQKNKLQRNITLLKQMVVDEPDNPGWWYFYGRETFGGGDTVKALEILLRTEQLAEQQPRFGRMVEVYMLMVKIYMPLNQLDEAEAACHKALAIFNDYPDASFFLAQINVRRAIQQAKEAEKNIKKAKQDFTTYRSSVSADHQISQWKADMLLADVARLAGKLPEAQQIYKQIQARFPEMKELEVRLNQLEQTGDQLKHGSKL</sequence>
<dbReference type="InterPro" id="IPR001173">
    <property type="entry name" value="Glyco_trans_2-like"/>
</dbReference>
<feature type="domain" description="Glycosyltransferase 2-like" evidence="3">
    <location>
        <begin position="117"/>
        <end position="203"/>
    </location>
</feature>
<keyword evidence="2" id="KW-0175">Coiled coil</keyword>
<dbReference type="EMBL" id="CP034235">
    <property type="protein sequence ID" value="QGQ99244.1"/>
    <property type="molecule type" value="Genomic_DNA"/>
</dbReference>